<reference evidence="10 11" key="1">
    <citation type="submission" date="2023-06" db="EMBL/GenBank/DDBJ databases">
        <title>Actinomycetospora Odt1-22.</title>
        <authorList>
            <person name="Supong K."/>
        </authorList>
    </citation>
    <scope>NUCLEOTIDE SEQUENCE [LARGE SCALE GENOMIC DNA]</scope>
    <source>
        <strain evidence="10 11">Odt1-22</strain>
    </source>
</reference>
<evidence type="ECO:0000313" key="10">
    <source>
        <dbReference type="EMBL" id="MDL5159577.1"/>
    </source>
</evidence>
<dbReference type="Proteomes" id="UP001231924">
    <property type="component" value="Unassembled WGS sequence"/>
</dbReference>
<dbReference type="Pfam" id="PF02397">
    <property type="entry name" value="Bac_transf"/>
    <property type="match status" value="1"/>
</dbReference>
<evidence type="ECO:0000256" key="7">
    <source>
        <dbReference type="SAM" id="MobiDB-lite"/>
    </source>
</evidence>
<dbReference type="PANTHER" id="PTHR30576">
    <property type="entry name" value="COLANIC BIOSYNTHESIS UDP-GLUCOSE LIPID CARRIER TRANSFERASE"/>
    <property type="match status" value="1"/>
</dbReference>
<comment type="similarity">
    <text evidence="2">Belongs to the bacterial sugar transferase family.</text>
</comment>
<evidence type="ECO:0000256" key="6">
    <source>
        <dbReference type="ARBA" id="ARBA00023136"/>
    </source>
</evidence>
<evidence type="ECO:0000313" key="11">
    <source>
        <dbReference type="Proteomes" id="UP001231924"/>
    </source>
</evidence>
<dbReference type="EMBL" id="JASVWF010000007">
    <property type="protein sequence ID" value="MDL5159577.1"/>
    <property type="molecule type" value="Genomic_DNA"/>
</dbReference>
<feature type="transmembrane region" description="Helical" evidence="8">
    <location>
        <begin position="116"/>
        <end position="136"/>
    </location>
</feature>
<comment type="caution">
    <text evidence="10">The sequence shown here is derived from an EMBL/GenBank/DDBJ whole genome shotgun (WGS) entry which is preliminary data.</text>
</comment>
<dbReference type="NCBIfam" id="TIGR03025">
    <property type="entry name" value="EPS_sugtrans"/>
    <property type="match status" value="1"/>
</dbReference>
<dbReference type="Gene3D" id="3.40.50.720">
    <property type="entry name" value="NAD(P)-binding Rossmann-like Domain"/>
    <property type="match status" value="1"/>
</dbReference>
<feature type="transmembrane region" description="Helical" evidence="8">
    <location>
        <begin position="314"/>
        <end position="337"/>
    </location>
</feature>
<feature type="compositionally biased region" description="Polar residues" evidence="7">
    <location>
        <begin position="1"/>
        <end position="10"/>
    </location>
</feature>
<organism evidence="10 11">
    <name type="scientific">Actinomycetospora termitidis</name>
    <dbReference type="NCBI Taxonomy" id="3053470"/>
    <lineage>
        <taxon>Bacteria</taxon>
        <taxon>Bacillati</taxon>
        <taxon>Actinomycetota</taxon>
        <taxon>Actinomycetes</taxon>
        <taxon>Pseudonocardiales</taxon>
        <taxon>Pseudonocardiaceae</taxon>
        <taxon>Actinomycetospora</taxon>
    </lineage>
</organism>
<sequence length="495" mass="53439">MSVTSASELATRTADPSPSPSVASALPLPRPTTDHTTPGAPLDPRPARPLFGLRRSGSIQAWMLVLPVDALAAAAPALWTPDSWKAFAALAVITVALVCGGGRYRARLHLSVLDELPGLLGRLLVAIALVAAVFAVRHDDVGVTEFVIASLASVGLVVLGRILTTALVLTARRRRVVAHRTVLLGGGDLSDDVATLLDRYPRYGLAVAGYIDVAPGPASARIPWLGGLNVLDDLIADHRVDVLIVGDGGLDESELLDRVRTPAAAHCDLLVVPRLHAFATQNGHTDHIGSLPVMRIRTPALDGPARALKRLFDIVASAIAMVLLSPVLAVCAAAVRWEGGPGILFRQERIGRDGRRFECLKFRSMRPASETESATQWTVARDPRVGPVGRILRATSLDELPQLWNILRGEMTIVGPRPERPHFVERFSAEHPRYGQRHRVPTGLTGLAQVSGLRGDTPISDRARFDNYYIENWSLWLDVKVLLRTVGEVVLARGR</sequence>
<proteinExistence type="inferred from homology"/>
<evidence type="ECO:0000256" key="5">
    <source>
        <dbReference type="ARBA" id="ARBA00022989"/>
    </source>
</evidence>
<evidence type="ECO:0000259" key="9">
    <source>
        <dbReference type="Pfam" id="PF02397"/>
    </source>
</evidence>
<feature type="transmembrane region" description="Helical" evidence="8">
    <location>
        <begin position="61"/>
        <end position="80"/>
    </location>
</feature>
<keyword evidence="11" id="KW-1185">Reference proteome</keyword>
<feature type="transmembrane region" description="Helical" evidence="8">
    <location>
        <begin position="86"/>
        <end position="104"/>
    </location>
</feature>
<evidence type="ECO:0000256" key="2">
    <source>
        <dbReference type="ARBA" id="ARBA00006464"/>
    </source>
</evidence>
<accession>A0ABT7MFX2</accession>
<evidence type="ECO:0000256" key="3">
    <source>
        <dbReference type="ARBA" id="ARBA00022679"/>
    </source>
</evidence>
<keyword evidence="6 8" id="KW-0472">Membrane</keyword>
<protein>
    <submittedName>
        <fullName evidence="10">Sugar transferase</fullName>
        <ecNumber evidence="10">2.7.8.-</ecNumber>
    </submittedName>
</protein>
<dbReference type="InterPro" id="IPR017475">
    <property type="entry name" value="EPS_sugar_tfrase"/>
</dbReference>
<dbReference type="RefSeq" id="WP_286056173.1">
    <property type="nucleotide sequence ID" value="NZ_JASVWF010000007.1"/>
</dbReference>
<name>A0ABT7MFX2_9PSEU</name>
<feature type="transmembrane region" description="Helical" evidence="8">
    <location>
        <begin position="148"/>
        <end position="170"/>
    </location>
</feature>
<keyword evidence="5 8" id="KW-1133">Transmembrane helix</keyword>
<keyword evidence="4 8" id="KW-0812">Transmembrane</keyword>
<feature type="domain" description="Bacterial sugar transferase" evidence="9">
    <location>
        <begin position="309"/>
        <end position="490"/>
    </location>
</feature>
<dbReference type="GO" id="GO:0016740">
    <property type="term" value="F:transferase activity"/>
    <property type="evidence" value="ECO:0007669"/>
    <property type="project" value="UniProtKB-KW"/>
</dbReference>
<dbReference type="PANTHER" id="PTHR30576:SF0">
    <property type="entry name" value="UNDECAPRENYL-PHOSPHATE N-ACETYLGALACTOSAMINYL 1-PHOSPHATE TRANSFERASE-RELATED"/>
    <property type="match status" value="1"/>
</dbReference>
<evidence type="ECO:0000256" key="4">
    <source>
        <dbReference type="ARBA" id="ARBA00022692"/>
    </source>
</evidence>
<feature type="region of interest" description="Disordered" evidence="7">
    <location>
        <begin position="1"/>
        <end position="46"/>
    </location>
</feature>
<keyword evidence="3 10" id="KW-0808">Transferase</keyword>
<dbReference type="InterPro" id="IPR003362">
    <property type="entry name" value="Bact_transf"/>
</dbReference>
<evidence type="ECO:0000256" key="1">
    <source>
        <dbReference type="ARBA" id="ARBA00004141"/>
    </source>
</evidence>
<comment type="subcellular location">
    <subcellularLocation>
        <location evidence="1">Membrane</location>
        <topology evidence="1">Multi-pass membrane protein</topology>
    </subcellularLocation>
</comment>
<evidence type="ECO:0000256" key="8">
    <source>
        <dbReference type="SAM" id="Phobius"/>
    </source>
</evidence>
<gene>
    <name evidence="10" type="ORF">QRT03_26660</name>
</gene>
<dbReference type="EC" id="2.7.8.-" evidence="10"/>
<dbReference type="Pfam" id="PF13727">
    <property type="entry name" value="CoA_binding_3"/>
    <property type="match status" value="1"/>
</dbReference>